<protein>
    <submittedName>
        <fullName evidence="1">Uncharacterized protein</fullName>
    </submittedName>
</protein>
<organism evidence="1 2">
    <name type="scientific">Trinickia soli</name>
    <dbReference type="NCBI Taxonomy" id="380675"/>
    <lineage>
        <taxon>Bacteria</taxon>
        <taxon>Pseudomonadati</taxon>
        <taxon>Pseudomonadota</taxon>
        <taxon>Betaproteobacteria</taxon>
        <taxon>Burkholderiales</taxon>
        <taxon>Burkholderiaceae</taxon>
        <taxon>Trinickia</taxon>
    </lineage>
</organism>
<comment type="caution">
    <text evidence="1">The sequence shown here is derived from an EMBL/GenBank/DDBJ whole genome shotgun (WGS) entry which is preliminary data.</text>
</comment>
<name>A0A2N7WGK8_9BURK</name>
<sequence>MLHAQERLTLAIIRALPPDTRSRIADELKADAELTAHPQPSAATERDTVDAFRTNVKRLAILLASMA</sequence>
<dbReference type="AlphaFoldDB" id="A0A2N7WGK8"/>
<evidence type="ECO:0000313" key="2">
    <source>
        <dbReference type="Proteomes" id="UP000235347"/>
    </source>
</evidence>
<evidence type="ECO:0000313" key="1">
    <source>
        <dbReference type="EMBL" id="PMS28557.1"/>
    </source>
</evidence>
<dbReference type="EMBL" id="PNYB01000001">
    <property type="protein sequence ID" value="PMS28557.1"/>
    <property type="molecule type" value="Genomic_DNA"/>
</dbReference>
<proteinExistence type="predicted"/>
<reference evidence="1 2" key="1">
    <citation type="submission" date="2018-01" db="EMBL/GenBank/DDBJ databases">
        <title>Whole genome analyses suggest that Burkholderia sensu lato contains two further novel genera in the rhizoxinica-symbiotica group Mycetohabitans gen. nov., and Trinickia gen. nov.: implications for the evolution of diazotrophy and nodulation in the Burkholderiaceae.</title>
        <authorList>
            <person name="Estrada-de los Santos P."/>
            <person name="Palmer M."/>
            <person name="Chavez-Ramirez B."/>
            <person name="Beukes C."/>
            <person name="Steenkamp E.T."/>
            <person name="Hirsch A.M."/>
            <person name="Manyaka P."/>
            <person name="Maluk M."/>
            <person name="Lafos M."/>
            <person name="Crook M."/>
            <person name="Gross E."/>
            <person name="Simon M.F."/>
            <person name="Bueno dos Reis Junior F."/>
            <person name="Poole P.S."/>
            <person name="Venter S.N."/>
            <person name="James E.K."/>
        </authorList>
    </citation>
    <scope>NUCLEOTIDE SEQUENCE [LARGE SCALE GENOMIC DNA]</scope>
    <source>
        <strain evidence="1 2">GP25-8</strain>
    </source>
</reference>
<dbReference type="Proteomes" id="UP000235347">
    <property type="component" value="Unassembled WGS sequence"/>
</dbReference>
<gene>
    <name evidence="1" type="ORF">C0Z19_00700</name>
</gene>
<accession>A0A2N7WGK8</accession>
<keyword evidence="2" id="KW-1185">Reference proteome</keyword>